<dbReference type="InterPro" id="IPR052895">
    <property type="entry name" value="HetReg/Transcr_Mod"/>
</dbReference>
<evidence type="ECO:0000313" key="4">
    <source>
        <dbReference type="Proteomes" id="UP001172673"/>
    </source>
</evidence>
<dbReference type="PANTHER" id="PTHR24148">
    <property type="entry name" value="ANKYRIN REPEAT DOMAIN-CONTAINING PROTEIN 39 HOMOLOG-RELATED"/>
    <property type="match status" value="1"/>
</dbReference>
<keyword evidence="4" id="KW-1185">Reference proteome</keyword>
<protein>
    <recommendedName>
        <fullName evidence="2">Heterokaryon incompatibility domain-containing protein</fullName>
    </recommendedName>
</protein>
<dbReference type="EMBL" id="JAPDRK010000006">
    <property type="protein sequence ID" value="KAJ9611376.1"/>
    <property type="molecule type" value="Genomic_DNA"/>
</dbReference>
<evidence type="ECO:0000313" key="3">
    <source>
        <dbReference type="EMBL" id="KAJ9611376.1"/>
    </source>
</evidence>
<organism evidence="3 4">
    <name type="scientific">Cladophialophora chaetospira</name>
    <dbReference type="NCBI Taxonomy" id="386627"/>
    <lineage>
        <taxon>Eukaryota</taxon>
        <taxon>Fungi</taxon>
        <taxon>Dikarya</taxon>
        <taxon>Ascomycota</taxon>
        <taxon>Pezizomycotina</taxon>
        <taxon>Eurotiomycetes</taxon>
        <taxon>Chaetothyriomycetidae</taxon>
        <taxon>Chaetothyriales</taxon>
        <taxon>Herpotrichiellaceae</taxon>
        <taxon>Cladophialophora</taxon>
    </lineage>
</organism>
<reference evidence="3" key="1">
    <citation type="submission" date="2022-10" db="EMBL/GenBank/DDBJ databases">
        <title>Culturing micro-colonial fungi from biological soil crusts in the Mojave desert and describing Neophaeococcomyces mojavensis, and introducing the new genera and species Taxawa tesnikishii.</title>
        <authorList>
            <person name="Kurbessoian T."/>
            <person name="Stajich J.E."/>
        </authorList>
    </citation>
    <scope>NUCLEOTIDE SEQUENCE</scope>
    <source>
        <strain evidence="3">TK_41</strain>
    </source>
</reference>
<dbReference type="AlphaFoldDB" id="A0AA38XDC0"/>
<feature type="region of interest" description="Disordered" evidence="1">
    <location>
        <begin position="1"/>
        <end position="33"/>
    </location>
</feature>
<evidence type="ECO:0000256" key="1">
    <source>
        <dbReference type="SAM" id="MobiDB-lite"/>
    </source>
</evidence>
<sequence length="645" mass="72969">MPGENELPDMVSAPTLLRRRSANRNPSRSRVTPDEHLTGYEWNKLTDEDEIRLLVLKPGLPMYTLECELIHVRLCDNPSFEAISYAWESEALPRTIYCSERPLHITENLFLALQHFRLSTAERILWVDALCINQRDLVEKGQQVSLMGTIFRRAQRVRVWLGDESPDTALAFSCLQHYERESGSHSLISILMKGNTIITAAATDRLRDSIGGLFRRKYWSRLWMVQEVAQSVEVVVHCGTLSLPFNTVFLGLQQVTTETMIACLDDQVYDTADSEGVNVRGRLPSTGLRTLKLMYRLREEGRQSQNDQNLASLLSITRHCDVTDPRDRIFALLSLSGNESLANPFPIDYTISASEMFSRFAEWHYRSKGLGLMSFANTPSQQTSLDMPSWAPNWTELETFRPLWDYTKQFCAGGKQPPTGVRGPDEVLNINGKFVDFVANIVEHPASHTSMSTLVDDIEARHAAFIAASASFFDTSKTLCLQLWNSTEFTPAQYDRYWRALVANTHYGGDPALESDGEDLQPLVEHDHLSPEQRRANLLHAVETNTDGMGFYPPRSVQEFRAVHEIVANGRVFITSQTRADIGWAPYGTWKGDIIVVFEGGEVPFVIRPVSKSTFRLLGECYLHGIMFGEAWADAQMPEAFFKLV</sequence>
<comment type="caution">
    <text evidence="3">The sequence shown here is derived from an EMBL/GenBank/DDBJ whole genome shotgun (WGS) entry which is preliminary data.</text>
</comment>
<name>A0AA38XDC0_9EURO</name>
<dbReference type="Pfam" id="PF06985">
    <property type="entry name" value="HET"/>
    <property type="match status" value="1"/>
</dbReference>
<accession>A0AA38XDC0</accession>
<gene>
    <name evidence="3" type="ORF">H2200_004560</name>
</gene>
<dbReference type="Proteomes" id="UP001172673">
    <property type="component" value="Unassembled WGS sequence"/>
</dbReference>
<proteinExistence type="predicted"/>
<dbReference type="PANTHER" id="PTHR24148:SF64">
    <property type="entry name" value="HETEROKARYON INCOMPATIBILITY DOMAIN-CONTAINING PROTEIN"/>
    <property type="match status" value="1"/>
</dbReference>
<dbReference type="Pfam" id="PF26639">
    <property type="entry name" value="Het-6_barrel"/>
    <property type="match status" value="1"/>
</dbReference>
<dbReference type="InterPro" id="IPR010730">
    <property type="entry name" value="HET"/>
</dbReference>
<evidence type="ECO:0000259" key="2">
    <source>
        <dbReference type="Pfam" id="PF06985"/>
    </source>
</evidence>
<feature type="domain" description="Heterokaryon incompatibility" evidence="2">
    <location>
        <begin position="80"/>
        <end position="227"/>
    </location>
</feature>